<dbReference type="PANTHER" id="PTHR33164:SF43">
    <property type="entry name" value="HTH-TYPE TRANSCRIPTIONAL REPRESSOR YETL"/>
    <property type="match status" value="1"/>
</dbReference>
<name>A0ABW3PR02_9BACL</name>
<dbReference type="SUPFAM" id="SSF46785">
    <property type="entry name" value="Winged helix' DNA-binding domain"/>
    <property type="match status" value="1"/>
</dbReference>
<dbReference type="InterPro" id="IPR036388">
    <property type="entry name" value="WH-like_DNA-bd_sf"/>
</dbReference>
<comment type="caution">
    <text evidence="3">The sequence shown here is derived from an EMBL/GenBank/DDBJ whole genome shotgun (WGS) entry which is preliminary data.</text>
</comment>
<feature type="domain" description="HTH marR-type" evidence="2">
    <location>
        <begin position="7"/>
        <end position="138"/>
    </location>
</feature>
<keyword evidence="1" id="KW-0238">DNA-binding</keyword>
<proteinExistence type="predicted"/>
<dbReference type="Proteomes" id="UP001597169">
    <property type="component" value="Unassembled WGS sequence"/>
</dbReference>
<dbReference type="PANTHER" id="PTHR33164">
    <property type="entry name" value="TRANSCRIPTIONAL REGULATOR, MARR FAMILY"/>
    <property type="match status" value="1"/>
</dbReference>
<evidence type="ECO:0000313" key="3">
    <source>
        <dbReference type="EMBL" id="MFD1127151.1"/>
    </source>
</evidence>
<dbReference type="Pfam" id="PF01047">
    <property type="entry name" value="MarR"/>
    <property type="match status" value="1"/>
</dbReference>
<evidence type="ECO:0000313" key="4">
    <source>
        <dbReference type="Proteomes" id="UP001597169"/>
    </source>
</evidence>
<reference evidence="4" key="1">
    <citation type="journal article" date="2019" name="Int. J. Syst. Evol. Microbiol.">
        <title>The Global Catalogue of Microorganisms (GCM) 10K type strain sequencing project: providing services to taxonomists for standard genome sequencing and annotation.</title>
        <authorList>
            <consortium name="The Broad Institute Genomics Platform"/>
            <consortium name="The Broad Institute Genome Sequencing Center for Infectious Disease"/>
            <person name="Wu L."/>
            <person name="Ma J."/>
        </authorList>
    </citation>
    <scope>NUCLEOTIDE SEQUENCE [LARGE SCALE GENOMIC DNA]</scope>
    <source>
        <strain evidence="4">CCUG 53519</strain>
    </source>
</reference>
<sequence>MLEYDEMYQIFSSFRQVNQSFHRLFWKQEEEMEITRIQMLVLSILIEHPNIGLAELAELCHMGSSTTSGVVDRLVKAELVERARCLHDRRSLVLQVTEKGREVQKRVYELWMSKVSHMMDLPREDIDNLLRIHSLMLEKMEKER</sequence>
<keyword evidence="4" id="KW-1185">Reference proteome</keyword>
<dbReference type="SMART" id="SM00347">
    <property type="entry name" value="HTH_MARR"/>
    <property type="match status" value="1"/>
</dbReference>
<dbReference type="RefSeq" id="WP_091157805.1">
    <property type="nucleotide sequence ID" value="NZ_JBHTKX010000001.1"/>
</dbReference>
<dbReference type="InterPro" id="IPR000835">
    <property type="entry name" value="HTH_MarR-typ"/>
</dbReference>
<protein>
    <submittedName>
        <fullName evidence="3">MarR family winged helix-turn-helix transcriptional regulator</fullName>
    </submittedName>
</protein>
<accession>A0ABW3PR02</accession>
<dbReference type="Gene3D" id="1.10.10.10">
    <property type="entry name" value="Winged helix-like DNA-binding domain superfamily/Winged helix DNA-binding domain"/>
    <property type="match status" value="1"/>
</dbReference>
<dbReference type="InterPro" id="IPR039422">
    <property type="entry name" value="MarR/SlyA-like"/>
</dbReference>
<evidence type="ECO:0000256" key="1">
    <source>
        <dbReference type="ARBA" id="ARBA00023125"/>
    </source>
</evidence>
<evidence type="ECO:0000259" key="2">
    <source>
        <dbReference type="PROSITE" id="PS50995"/>
    </source>
</evidence>
<dbReference type="InterPro" id="IPR036390">
    <property type="entry name" value="WH_DNA-bd_sf"/>
</dbReference>
<dbReference type="PROSITE" id="PS50995">
    <property type="entry name" value="HTH_MARR_2"/>
    <property type="match status" value="1"/>
</dbReference>
<organism evidence="3 4">
    <name type="scientific">Paenibacillus provencensis</name>
    <dbReference type="NCBI Taxonomy" id="441151"/>
    <lineage>
        <taxon>Bacteria</taxon>
        <taxon>Bacillati</taxon>
        <taxon>Bacillota</taxon>
        <taxon>Bacilli</taxon>
        <taxon>Bacillales</taxon>
        <taxon>Paenibacillaceae</taxon>
        <taxon>Paenibacillus</taxon>
    </lineage>
</organism>
<dbReference type="EMBL" id="JBHTKX010000001">
    <property type="protein sequence ID" value="MFD1127151.1"/>
    <property type="molecule type" value="Genomic_DNA"/>
</dbReference>
<gene>
    <name evidence="3" type="ORF">ACFQ3J_03070</name>
</gene>